<dbReference type="PROSITE" id="PS50195">
    <property type="entry name" value="PX"/>
    <property type="match status" value="1"/>
</dbReference>
<dbReference type="InterPro" id="IPR029071">
    <property type="entry name" value="Ubiquitin-like_domsf"/>
</dbReference>
<protein>
    <submittedName>
        <fullName evidence="26">Phosphatidylinositol 4-phosphate 3-kinase C2 domain-containing subunit beta isoform X3</fullName>
    </submittedName>
</protein>
<dbReference type="GO" id="GO:0005634">
    <property type="term" value="C:nucleus"/>
    <property type="evidence" value="ECO:0007669"/>
    <property type="project" value="UniProtKB-SubCell"/>
</dbReference>
<keyword evidence="25" id="KW-1185">Reference proteome</keyword>
<dbReference type="FunFam" id="1.25.40.70:FF:000005">
    <property type="entry name" value="Phosphatidylinositol 4-phosphate 3-kinase C2 domain-containing subunit beta"/>
    <property type="match status" value="1"/>
</dbReference>
<dbReference type="Pfam" id="PF00787">
    <property type="entry name" value="PX"/>
    <property type="match status" value="1"/>
</dbReference>
<dbReference type="Gene3D" id="3.10.20.90">
    <property type="entry name" value="Phosphatidylinositol 3-kinase Catalytic Subunit, Chain A, domain 1"/>
    <property type="match status" value="1"/>
</dbReference>
<keyword evidence="15" id="KW-0539">Nucleus</keyword>
<keyword evidence="9" id="KW-0808">Transferase</keyword>
<dbReference type="InterPro" id="IPR042134">
    <property type="entry name" value="PX_PI3K_C2_beta"/>
</dbReference>
<dbReference type="InterPro" id="IPR001683">
    <property type="entry name" value="PX_dom"/>
</dbReference>
<evidence type="ECO:0000256" key="3">
    <source>
        <dbReference type="ARBA" id="ARBA00004123"/>
    </source>
</evidence>
<dbReference type="GO" id="GO:0005737">
    <property type="term" value="C:cytoplasm"/>
    <property type="evidence" value="ECO:0007669"/>
    <property type="project" value="UniProtKB-SubCell"/>
</dbReference>
<dbReference type="PROSITE" id="PS51546">
    <property type="entry name" value="PI3K_RBD"/>
    <property type="match status" value="1"/>
</dbReference>
<dbReference type="PROSITE" id="PS51547">
    <property type="entry name" value="C2_PI3K"/>
    <property type="match status" value="1"/>
</dbReference>
<name>A0A6J3R172_TURTR</name>
<dbReference type="FunFam" id="3.30.1010.10:FF:000001">
    <property type="entry name" value="Phosphatidylinositol 4-phosphate 3-kinase C2 domain-containing subunit beta"/>
    <property type="match status" value="1"/>
</dbReference>
<feature type="domain" description="C2 PI3K-type" evidence="24">
    <location>
        <begin position="350"/>
        <end position="501"/>
    </location>
</feature>
<dbReference type="GO" id="GO:0005524">
    <property type="term" value="F:ATP binding"/>
    <property type="evidence" value="ECO:0007669"/>
    <property type="project" value="UniProtKB-KW"/>
</dbReference>
<dbReference type="SUPFAM" id="SSF54236">
    <property type="entry name" value="Ubiquitin-like"/>
    <property type="match status" value="1"/>
</dbReference>
<dbReference type="InterPro" id="IPR002420">
    <property type="entry name" value="PI3K-type_C2_dom"/>
</dbReference>
<dbReference type="SMART" id="SM00239">
    <property type="entry name" value="C2"/>
    <property type="match status" value="1"/>
</dbReference>
<dbReference type="PROSITE" id="PS00915">
    <property type="entry name" value="PI3_4_KINASE_1"/>
    <property type="match status" value="1"/>
</dbReference>
<dbReference type="InterPro" id="IPR000403">
    <property type="entry name" value="PI3/4_kinase_cat_dom"/>
</dbReference>
<evidence type="ECO:0000259" key="21">
    <source>
        <dbReference type="PROSITE" id="PS50290"/>
    </source>
</evidence>
<dbReference type="InterPro" id="IPR000008">
    <property type="entry name" value="C2_dom"/>
</dbReference>
<dbReference type="FunFam" id="3.10.20.90:FF:000105">
    <property type="entry name" value="phosphatidylinositol 4-phosphate 3-kinase C2 domain-containing subunit beta"/>
    <property type="match status" value="1"/>
</dbReference>
<dbReference type="FunFam" id="2.60.40.150:FF:000065">
    <property type="entry name" value="phosphatidylinositol 4-phosphate 3-kinase C2 domain-containing subunit beta"/>
    <property type="match status" value="1"/>
</dbReference>
<dbReference type="GO" id="GO:0005942">
    <property type="term" value="C:phosphatidylinositol 3-kinase complex"/>
    <property type="evidence" value="ECO:0007669"/>
    <property type="project" value="TreeGrafter"/>
</dbReference>
<dbReference type="InterPro" id="IPR035892">
    <property type="entry name" value="C2_domain_sf"/>
</dbReference>
<keyword evidence="18" id="KW-0812">Transmembrane</keyword>
<evidence type="ECO:0000256" key="15">
    <source>
        <dbReference type="ARBA" id="ARBA00023242"/>
    </source>
</evidence>
<comment type="catalytic activity">
    <reaction evidence="16">
        <text>a 1,2-diacyl-sn-glycero-3-phospho-(1D-myo-inositol) + ATP = a 1,2-diacyl-sn-glycero-3-phospho-(1D-myo-inositol-3-phosphate) + ADP + H(+)</text>
        <dbReference type="Rhea" id="RHEA:12709"/>
        <dbReference type="ChEBI" id="CHEBI:15378"/>
        <dbReference type="ChEBI" id="CHEBI:30616"/>
        <dbReference type="ChEBI" id="CHEBI:57880"/>
        <dbReference type="ChEBI" id="CHEBI:58088"/>
        <dbReference type="ChEBI" id="CHEBI:456216"/>
        <dbReference type="EC" id="2.7.1.137"/>
    </reaction>
    <physiologicalReaction direction="left-to-right" evidence="16">
        <dbReference type="Rhea" id="RHEA:12710"/>
    </physiologicalReaction>
</comment>
<dbReference type="SUPFAM" id="SSF49562">
    <property type="entry name" value="C2 domain (Calcium/lipid-binding domain, CaLB)"/>
    <property type="match status" value="2"/>
</dbReference>
<comment type="cofactor">
    <cofactor evidence="2">
        <name>Mg(2+)</name>
        <dbReference type="ChEBI" id="CHEBI:18420"/>
    </cofactor>
</comment>
<evidence type="ECO:0000256" key="6">
    <source>
        <dbReference type="ARBA" id="ARBA00006209"/>
    </source>
</evidence>
<evidence type="ECO:0000256" key="7">
    <source>
        <dbReference type="ARBA" id="ARBA00022475"/>
    </source>
</evidence>
<dbReference type="InterPro" id="IPR042236">
    <property type="entry name" value="PI3K_accessory_sf"/>
</dbReference>
<feature type="domain" description="C2" evidence="19">
    <location>
        <begin position="1219"/>
        <end position="1339"/>
    </location>
</feature>
<keyword evidence="13" id="KW-0443">Lipid metabolism</keyword>
<dbReference type="RefSeq" id="XP_033708224.1">
    <property type="nucleotide sequence ID" value="XM_033852333.1"/>
</dbReference>
<comment type="similarity">
    <text evidence="6">Belongs to the PI3/PI4-kinase family. Type III PI4K subfamily.</text>
</comment>
<evidence type="ECO:0000256" key="4">
    <source>
        <dbReference type="ARBA" id="ARBA00004236"/>
    </source>
</evidence>
<evidence type="ECO:0000256" key="9">
    <source>
        <dbReference type="ARBA" id="ARBA00022679"/>
    </source>
</evidence>
<feature type="transmembrane region" description="Helical" evidence="18">
    <location>
        <begin position="39"/>
        <end position="58"/>
    </location>
</feature>
<keyword evidence="8" id="KW-0963">Cytoplasm</keyword>
<dbReference type="CDD" id="cd08381">
    <property type="entry name" value="C2B_PI3K_class_II"/>
    <property type="match status" value="1"/>
</dbReference>
<dbReference type="GO" id="GO:0016477">
    <property type="term" value="P:cell migration"/>
    <property type="evidence" value="ECO:0007669"/>
    <property type="project" value="TreeGrafter"/>
</dbReference>
<keyword evidence="14 18" id="KW-0472">Membrane</keyword>
<evidence type="ECO:0000259" key="19">
    <source>
        <dbReference type="PROSITE" id="PS50004"/>
    </source>
</evidence>
<dbReference type="GO" id="GO:0043491">
    <property type="term" value="P:phosphatidylinositol 3-kinase/protein kinase B signal transduction"/>
    <property type="evidence" value="ECO:0007669"/>
    <property type="project" value="TreeGrafter"/>
</dbReference>
<dbReference type="CTD" id="5287"/>
<dbReference type="PROSITE" id="PS51545">
    <property type="entry name" value="PIK_HELICAL"/>
    <property type="match status" value="1"/>
</dbReference>
<evidence type="ECO:0000256" key="14">
    <source>
        <dbReference type="ARBA" id="ARBA00023136"/>
    </source>
</evidence>
<dbReference type="SMART" id="SM00142">
    <property type="entry name" value="PI3K_C2"/>
    <property type="match status" value="1"/>
</dbReference>
<dbReference type="PROSITE" id="PS51257">
    <property type="entry name" value="PROKAR_LIPOPROTEIN"/>
    <property type="match status" value="1"/>
</dbReference>
<evidence type="ECO:0000259" key="20">
    <source>
        <dbReference type="PROSITE" id="PS50195"/>
    </source>
</evidence>
<dbReference type="PROSITE" id="PS00916">
    <property type="entry name" value="PI3_4_KINASE_2"/>
    <property type="match status" value="1"/>
</dbReference>
<dbReference type="Gene3D" id="1.10.1070.11">
    <property type="entry name" value="Phosphatidylinositol 3-/4-kinase, catalytic domain"/>
    <property type="match status" value="1"/>
</dbReference>
<evidence type="ECO:0000259" key="23">
    <source>
        <dbReference type="PROSITE" id="PS51546"/>
    </source>
</evidence>
<evidence type="ECO:0000256" key="8">
    <source>
        <dbReference type="ARBA" id="ARBA00022490"/>
    </source>
</evidence>
<dbReference type="GO" id="GO:0005886">
    <property type="term" value="C:plasma membrane"/>
    <property type="evidence" value="ECO:0007669"/>
    <property type="project" value="UniProtKB-SubCell"/>
</dbReference>
<feature type="domain" description="PIK helical" evidence="22">
    <location>
        <begin position="520"/>
        <end position="696"/>
    </location>
</feature>
<organism evidence="25 26">
    <name type="scientific">Tursiops truncatus</name>
    <name type="common">Atlantic bottle-nosed dolphin</name>
    <name type="synonym">Delphinus truncatus</name>
    <dbReference type="NCBI Taxonomy" id="9739"/>
    <lineage>
        <taxon>Eukaryota</taxon>
        <taxon>Metazoa</taxon>
        <taxon>Chordata</taxon>
        <taxon>Craniata</taxon>
        <taxon>Vertebrata</taxon>
        <taxon>Euteleostomi</taxon>
        <taxon>Mammalia</taxon>
        <taxon>Eutheria</taxon>
        <taxon>Laurasiatheria</taxon>
        <taxon>Artiodactyla</taxon>
        <taxon>Whippomorpha</taxon>
        <taxon>Cetacea</taxon>
        <taxon>Odontoceti</taxon>
        <taxon>Delphinidae</taxon>
        <taxon>Tursiops</taxon>
    </lineage>
</organism>
<dbReference type="SUPFAM" id="SSF64268">
    <property type="entry name" value="PX domain"/>
    <property type="match status" value="1"/>
</dbReference>
<evidence type="ECO:0000256" key="13">
    <source>
        <dbReference type="ARBA" id="ARBA00023098"/>
    </source>
</evidence>
<evidence type="ECO:0000313" key="25">
    <source>
        <dbReference type="Proteomes" id="UP000245320"/>
    </source>
</evidence>
<feature type="domain" description="PI3K/PI4K catalytic" evidence="21">
    <location>
        <begin position="765"/>
        <end position="1043"/>
    </location>
</feature>
<keyword evidence="11" id="KW-0418">Kinase</keyword>
<evidence type="ECO:0000256" key="10">
    <source>
        <dbReference type="ARBA" id="ARBA00022741"/>
    </source>
</evidence>
<dbReference type="FunFam" id="3.30.1520.10:FF:000006">
    <property type="entry name" value="Phosphatidylinositol 4-phosphate 3-kinase C2 domain-containing subunit alpha"/>
    <property type="match status" value="1"/>
</dbReference>
<dbReference type="CDD" id="cd00895">
    <property type="entry name" value="PI3Kc_C2_beta"/>
    <property type="match status" value="1"/>
</dbReference>
<dbReference type="InterPro" id="IPR000341">
    <property type="entry name" value="PI3K_Ras-bd_dom"/>
</dbReference>
<comment type="subcellular location">
    <subcellularLocation>
        <location evidence="4">Cell membrane</location>
    </subcellularLocation>
    <subcellularLocation>
        <location evidence="5">Cytoplasm</location>
    </subcellularLocation>
    <subcellularLocation>
        <location evidence="3">Nucleus</location>
    </subcellularLocation>
</comment>
<dbReference type="Pfam" id="PF00168">
    <property type="entry name" value="C2"/>
    <property type="match status" value="1"/>
</dbReference>
<dbReference type="SUPFAM" id="SSF56112">
    <property type="entry name" value="Protein kinase-like (PK-like)"/>
    <property type="match status" value="1"/>
</dbReference>
<dbReference type="Gene3D" id="2.60.40.150">
    <property type="entry name" value="C2 domain"/>
    <property type="match status" value="2"/>
</dbReference>
<sequence>MGHLARTSRFLQLRWAPGPTPSPMAMSCLRSQRREMRKLLHSATCWICTATVLLPLFLHSLRSGSDVQDYSLTGYVWSTVTPSPEHLGDEVNLKVTVLCDSLREPLTFTCNCSSTVDLLIYQTLCYTHDELRGVDVGDFVLKPCGLEEFLQNKHALGSHEYIQYCRKFDIDIRLQLMEQKAVRGDLARTVNDDQSPSTLNYLIHLQERPVKQTISRQALSLLFDTYHNEVDAFLLADGDFPLKADRVVQSVKAICNALAAVETPEITNALNQLPPCPSRMKPKIQKDPTVLAVRENREKVVEALTAAILDLVELYCNTFNADFQTAVHGSHKHDLVQEACHFSGPLAFTVYATHRIPIIWATSYEEFYLSCSLSHGGKELCSPLRTRRVHFSKYLFHLIIWDQQICFPVQVNRLPRETLLCATLYALPIPPPGSSSESNKQRRVPEALGWVTAPLFNFRQVLTCGRKLLGLWPATQESPSTRWSAPNFHQPDSVILQIDFPTSAFDIKFTSPAGDKFSPRYEFGSLREEDQHVLKNIMQKESLYWLTDADKKSLWEKRYYCHSEVSSLPLVLASAPSWEWACLPDIYALLKQWTHMNHQDALGLLHATFPDQEVRHMAVQWIGSLSDAELLDYLPQLVQALKYECYLDSPLVRFLLKRAVSDLRVTHYFFWLLKDGLKDSQFSIRYQYLLAALLCCCGKGLREEFNRQCWLVSTLAKLAQQVREAAPSARPGILRTGLEEVGQFFALNGSCRLPLSPSLLVKGIVPRDCSYFNSNAVPLKLSFQNVDPLGENIRVIFKCGDDLRQDMLTLQMIRIMSKIWVQEGLDMRMVLFRCFSTGRGRGMVEMIPNSETLRKIQVEHGVTGSFKDRPLADWLQKHNPGEDEYEKAVENFIYSCAGCCVATYVLGICDRHNDNIMLKTTGHMFHIDFGRFLGHAQMFGNIKRDRAPFVFTSDMAYVINGGDKPSSRFHDFVDLCCQAYNLIRKHTHLFLNLLGLMLSCGIPELSDLEDLKYVYDALRPQDTEANATTYFTRLIESSLGSVATKLNFFIHNLAQMKFTGSDDRLTLSFAPRTHTLKSSGRITDVFLCRHEKIFHPNKGYIYVVKVMRENAHEATYIQRTFEEFQELHNKLRLLFPSSLLPSFPSRFVIGRSRGEAVAERRREELNGYIWHLIHAAPEVAECDLVYTFFHPLSRDEKAAGTSLAPKSSDGTWARPVGKVGGEVKLSISYKNNKLFIMVMHIRGLQLLQDGNDPDPYVKIYLLPDPQKTTKKKTKVARKTCNPTYNEMLVYDGIPKGDLQQRELQLSVLSEQGFWENVLLGEVHIRLRELDLTQEKTGWFALGSRSHETL</sequence>
<evidence type="ECO:0000259" key="24">
    <source>
        <dbReference type="PROSITE" id="PS51547"/>
    </source>
</evidence>
<dbReference type="PANTHER" id="PTHR10048">
    <property type="entry name" value="PHOSPHATIDYLINOSITOL KINASE"/>
    <property type="match status" value="1"/>
</dbReference>
<reference evidence="26" key="1">
    <citation type="submission" date="2025-08" db="UniProtKB">
        <authorList>
            <consortium name="RefSeq"/>
        </authorList>
    </citation>
    <scope>IDENTIFICATION</scope>
    <source>
        <tissue evidence="26">Spleen</tissue>
    </source>
</reference>
<feature type="domain" description="PX" evidence="20">
    <location>
        <begin position="1080"/>
        <end position="1196"/>
    </location>
</feature>
<evidence type="ECO:0000256" key="18">
    <source>
        <dbReference type="SAM" id="Phobius"/>
    </source>
</evidence>
<dbReference type="Proteomes" id="UP000245320">
    <property type="component" value="Chromosome 1"/>
</dbReference>
<dbReference type="InterPro" id="IPR036871">
    <property type="entry name" value="PX_dom_sf"/>
</dbReference>
<dbReference type="SMART" id="SM00312">
    <property type="entry name" value="PX"/>
    <property type="match status" value="1"/>
</dbReference>
<dbReference type="InterPro" id="IPR036940">
    <property type="entry name" value="PI3/4_kinase_cat_sf"/>
</dbReference>
<gene>
    <name evidence="26" type="primary">PIK3C2B</name>
</gene>
<dbReference type="FunFam" id="2.60.40.150:FF:000036">
    <property type="entry name" value="phosphatidylinositol 4-phosphate 3-kinase C2 domain-containing subunit beta"/>
    <property type="match status" value="1"/>
</dbReference>
<dbReference type="InterPro" id="IPR011009">
    <property type="entry name" value="Kinase-like_dom_sf"/>
</dbReference>
<dbReference type="GO" id="GO:0016303">
    <property type="term" value="F:1-phosphatidylinositol-3-kinase activity"/>
    <property type="evidence" value="ECO:0007669"/>
    <property type="project" value="UniProtKB-EC"/>
</dbReference>
<evidence type="ECO:0000256" key="16">
    <source>
        <dbReference type="ARBA" id="ARBA00023985"/>
    </source>
</evidence>
<evidence type="ECO:0000256" key="11">
    <source>
        <dbReference type="ARBA" id="ARBA00022777"/>
    </source>
</evidence>
<accession>A0A6J3R172</accession>
<dbReference type="Pfam" id="PF00613">
    <property type="entry name" value="PI3Ka"/>
    <property type="match status" value="1"/>
</dbReference>
<evidence type="ECO:0000313" key="26">
    <source>
        <dbReference type="RefSeq" id="XP_033708224.1"/>
    </source>
</evidence>
<evidence type="ECO:0000256" key="5">
    <source>
        <dbReference type="ARBA" id="ARBA00004496"/>
    </source>
</evidence>
<dbReference type="PANTHER" id="PTHR10048:SF30">
    <property type="entry name" value="PHOSPHATIDYLINOSITOL 4-PHOSPHATE 3-KINASE C2 DOMAIN-CONTAINING SUBUNIT BETA"/>
    <property type="match status" value="1"/>
</dbReference>
<dbReference type="Pfam" id="PF00454">
    <property type="entry name" value="PI3_PI4_kinase"/>
    <property type="match status" value="1"/>
</dbReference>
<comment type="cofactor">
    <cofactor evidence="1">
        <name>Ca(2+)</name>
        <dbReference type="ChEBI" id="CHEBI:29108"/>
    </cofactor>
</comment>
<dbReference type="Pfam" id="PF00792">
    <property type="entry name" value="PI3K_C2"/>
    <property type="match status" value="1"/>
</dbReference>
<dbReference type="GO" id="GO:0035005">
    <property type="term" value="F:1-phosphatidylinositol-4-phosphate 3-kinase activity"/>
    <property type="evidence" value="ECO:0007669"/>
    <property type="project" value="UniProtKB-EC"/>
</dbReference>
<comment type="catalytic activity">
    <reaction evidence="17">
        <text>a 1,2-diacyl-sn-glycero-3-phospho-(1D-myo-inositol 4-phosphate) + ATP = a 1,2-diacyl-sn-glycero-3-phospho-(1D-myo-inositol-3,4-bisphosphate) + ADP + H(+)</text>
        <dbReference type="Rhea" id="RHEA:18373"/>
        <dbReference type="ChEBI" id="CHEBI:15378"/>
        <dbReference type="ChEBI" id="CHEBI:30616"/>
        <dbReference type="ChEBI" id="CHEBI:57658"/>
        <dbReference type="ChEBI" id="CHEBI:58178"/>
        <dbReference type="ChEBI" id="CHEBI:456216"/>
        <dbReference type="EC" id="2.7.1.154"/>
    </reaction>
    <physiologicalReaction direction="left-to-right" evidence="17">
        <dbReference type="Rhea" id="RHEA:18374"/>
    </physiologicalReaction>
</comment>
<dbReference type="SMART" id="SM00144">
    <property type="entry name" value="PI3K_rbd"/>
    <property type="match status" value="1"/>
</dbReference>
<evidence type="ECO:0000256" key="1">
    <source>
        <dbReference type="ARBA" id="ARBA00001913"/>
    </source>
</evidence>
<dbReference type="Pfam" id="PF00794">
    <property type="entry name" value="PI3K_rbd"/>
    <property type="match status" value="1"/>
</dbReference>
<dbReference type="Gene3D" id="1.25.40.70">
    <property type="entry name" value="Phosphatidylinositol 3-kinase, accessory domain (PIK)"/>
    <property type="match status" value="1"/>
</dbReference>
<dbReference type="PROSITE" id="PS50290">
    <property type="entry name" value="PI3_4_KINASE_3"/>
    <property type="match status" value="1"/>
</dbReference>
<keyword evidence="18" id="KW-1133">Transmembrane helix</keyword>
<dbReference type="PROSITE" id="PS50004">
    <property type="entry name" value="C2"/>
    <property type="match status" value="1"/>
</dbReference>
<dbReference type="Gene3D" id="3.30.1520.10">
    <property type="entry name" value="Phox-like domain"/>
    <property type="match status" value="1"/>
</dbReference>
<dbReference type="GO" id="GO:0048015">
    <property type="term" value="P:phosphatidylinositol-mediated signaling"/>
    <property type="evidence" value="ECO:0007669"/>
    <property type="project" value="TreeGrafter"/>
</dbReference>
<feature type="domain" description="PI3K-RBD" evidence="23">
    <location>
        <begin position="90"/>
        <end position="178"/>
    </location>
</feature>
<evidence type="ECO:0000256" key="2">
    <source>
        <dbReference type="ARBA" id="ARBA00001946"/>
    </source>
</evidence>
<dbReference type="CDD" id="cd04012">
    <property type="entry name" value="C2A_PI3K_class_II"/>
    <property type="match status" value="1"/>
</dbReference>
<dbReference type="GO" id="GO:0035091">
    <property type="term" value="F:phosphatidylinositol binding"/>
    <property type="evidence" value="ECO:0007669"/>
    <property type="project" value="InterPro"/>
</dbReference>
<evidence type="ECO:0000256" key="12">
    <source>
        <dbReference type="ARBA" id="ARBA00022840"/>
    </source>
</evidence>
<dbReference type="SMART" id="SM00146">
    <property type="entry name" value="PI3Kc"/>
    <property type="match status" value="1"/>
</dbReference>
<keyword evidence="10" id="KW-0547">Nucleotide-binding</keyword>
<dbReference type="CDD" id="cd07290">
    <property type="entry name" value="PX_PI3K_C2_beta"/>
    <property type="match status" value="1"/>
</dbReference>
<dbReference type="InterPro" id="IPR001263">
    <property type="entry name" value="PI3K_accessory_dom"/>
</dbReference>
<proteinExistence type="inferred from homology"/>
<keyword evidence="7" id="KW-1003">Cell membrane</keyword>
<dbReference type="InterPro" id="IPR018936">
    <property type="entry name" value="PI3/4_kinase_CS"/>
</dbReference>
<evidence type="ECO:0000256" key="17">
    <source>
        <dbReference type="ARBA" id="ARBA00029297"/>
    </source>
</evidence>
<dbReference type="SUPFAM" id="SSF48371">
    <property type="entry name" value="ARM repeat"/>
    <property type="match status" value="1"/>
</dbReference>
<dbReference type="InterPro" id="IPR015433">
    <property type="entry name" value="PI3/4_kinase"/>
</dbReference>
<keyword evidence="12" id="KW-0067">ATP-binding</keyword>
<dbReference type="FunFam" id="1.10.1070.11:FF:000003">
    <property type="entry name" value="Phosphatidylinositol 4-phosphate 3-kinase C2 domain-containing subunit beta"/>
    <property type="match status" value="1"/>
</dbReference>
<evidence type="ECO:0000259" key="22">
    <source>
        <dbReference type="PROSITE" id="PS51545"/>
    </source>
</evidence>
<dbReference type="Gene3D" id="3.30.1010.10">
    <property type="entry name" value="Phosphatidylinositol 3-kinase Catalytic Subunit, Chain A, domain 4"/>
    <property type="match status" value="1"/>
</dbReference>
<dbReference type="InterPro" id="IPR016024">
    <property type="entry name" value="ARM-type_fold"/>
</dbReference>
<dbReference type="SMART" id="SM00145">
    <property type="entry name" value="PI3Ka"/>
    <property type="match status" value="1"/>
</dbReference>
<dbReference type="CDD" id="cd00869">
    <property type="entry name" value="PI3Ka_II"/>
    <property type="match status" value="1"/>
</dbReference>